<dbReference type="GeneID" id="27331748"/>
<dbReference type="AlphaFoldDB" id="A0A0D1YQH2"/>
<dbReference type="HOGENOM" id="CLU_367597_0_0_1"/>
<dbReference type="EMBL" id="KN847494">
    <property type="protein sequence ID" value="KIW17471.1"/>
    <property type="molecule type" value="Genomic_DNA"/>
</dbReference>
<feature type="compositionally biased region" description="Pro residues" evidence="1">
    <location>
        <begin position="579"/>
        <end position="590"/>
    </location>
</feature>
<feature type="compositionally biased region" description="Polar residues" evidence="1">
    <location>
        <begin position="505"/>
        <end position="514"/>
    </location>
</feature>
<evidence type="ECO:0000256" key="1">
    <source>
        <dbReference type="SAM" id="MobiDB-lite"/>
    </source>
</evidence>
<feature type="region of interest" description="Disordered" evidence="1">
    <location>
        <begin position="574"/>
        <end position="594"/>
    </location>
</feature>
<proteinExistence type="predicted"/>
<dbReference type="VEuPathDB" id="FungiDB:PV08_04665"/>
<organism evidence="2 3">
    <name type="scientific">Exophiala spinifera</name>
    <dbReference type="NCBI Taxonomy" id="91928"/>
    <lineage>
        <taxon>Eukaryota</taxon>
        <taxon>Fungi</taxon>
        <taxon>Dikarya</taxon>
        <taxon>Ascomycota</taxon>
        <taxon>Pezizomycotina</taxon>
        <taxon>Eurotiomycetes</taxon>
        <taxon>Chaetothyriomycetidae</taxon>
        <taxon>Chaetothyriales</taxon>
        <taxon>Herpotrichiellaceae</taxon>
        <taxon>Exophiala</taxon>
    </lineage>
</organism>
<gene>
    <name evidence="2" type="ORF">PV08_04665</name>
</gene>
<dbReference type="RefSeq" id="XP_016237687.1">
    <property type="nucleotide sequence ID" value="XM_016379010.1"/>
</dbReference>
<dbReference type="Proteomes" id="UP000053328">
    <property type="component" value="Unassembled WGS sequence"/>
</dbReference>
<dbReference type="OrthoDB" id="5383784at2759"/>
<accession>A0A0D1YQH2</accession>
<dbReference type="STRING" id="91928.A0A0D1YQH2"/>
<reference evidence="2 3" key="1">
    <citation type="submission" date="2015-01" db="EMBL/GenBank/DDBJ databases">
        <title>The Genome Sequence of Exophiala spinifera CBS89968.</title>
        <authorList>
            <consortium name="The Broad Institute Genomics Platform"/>
            <person name="Cuomo C."/>
            <person name="de Hoog S."/>
            <person name="Gorbushina A."/>
            <person name="Stielow B."/>
            <person name="Teixiera M."/>
            <person name="Abouelleil A."/>
            <person name="Chapman S.B."/>
            <person name="Priest M."/>
            <person name="Young S.K."/>
            <person name="Wortman J."/>
            <person name="Nusbaum C."/>
            <person name="Birren B."/>
        </authorList>
    </citation>
    <scope>NUCLEOTIDE SEQUENCE [LARGE SCALE GENOMIC DNA]</scope>
    <source>
        <strain evidence="2 3">CBS 89968</strain>
    </source>
</reference>
<sequence length="763" mass="85131">MGRKAHLARMALGRSPFDAPLQDEDGEFILGPNVQHATARNYVQRFDSRGHPENLASEASRRRLRRAQNEVLSTVGVVVRKAKMNRSRWESMGDDQKHLLLLDENIAGANIGIVESVVLKMSTRWLSALRRRILVFKSYVGLSVPRILRTEWNVVGPWSVLFAGLPFGAVSAVSQALRDDILDEHRFTNLLRSSSTSPAIKFANLIGSHRLDFLKLLCSSLIVSSLRMLWFAAEYPLYAFSTLQSLYLIPAGAFPHPWSFVPFSNISPIQLPRPLPDGSLTSVVIYVTRLCAHPFTIAYVRDQIGKFIYTKLYILARHLVVKPDRPDRISLQSARANSSVFNDTTIPGLGADGKALSSHNEPSPFTETIKTLFPALFWLWEKILQTQSASLTVELTPDMQEELVQRSMMYYRDSIRRQRRDYGATRHSSRTLRVMAIRDAFADFGLDPDQAMVDIFELAEGLHVSARDDASTATPEPEADILTSPMVIVAEADGALHVQPARTADASQLESQHSPGDRSPENLQEANGADATRTDIVEGISEMPTLDERTVPLERLLLTAPSDRLAIHVDEPIDAQLFPSPPPSSPPSPPELGINRAQSLIATAPRPVRRETDIYNEQARPIRQDLFSRHHSLRAQEEDDGVYRVTILSNHPAEAFALNVASAIEPLLLLPLDILFFRSMVRNFTTQPTSYGLSLSTGSLLTRTLPVVFNFGADEYNGSSAMLPILGNWVITLATQSIINFTIWKMTTHLILRLGRRFGWGKI</sequence>
<keyword evidence="3" id="KW-1185">Reference proteome</keyword>
<name>A0A0D1YQH2_9EURO</name>
<protein>
    <submittedName>
        <fullName evidence="2">Uncharacterized protein</fullName>
    </submittedName>
</protein>
<feature type="region of interest" description="Disordered" evidence="1">
    <location>
        <begin position="503"/>
        <end position="534"/>
    </location>
</feature>
<evidence type="ECO:0000313" key="3">
    <source>
        <dbReference type="Proteomes" id="UP000053328"/>
    </source>
</evidence>
<evidence type="ECO:0000313" key="2">
    <source>
        <dbReference type="EMBL" id="KIW17471.1"/>
    </source>
</evidence>